<evidence type="ECO:0000313" key="4">
    <source>
        <dbReference type="Proteomes" id="UP000609849"/>
    </source>
</evidence>
<dbReference type="EMBL" id="JACRWE010000014">
    <property type="protein sequence ID" value="MBC5998297.1"/>
    <property type="molecule type" value="Genomic_DNA"/>
</dbReference>
<dbReference type="InterPro" id="IPR050695">
    <property type="entry name" value="N-acetylmuramoyl_amidase_3"/>
</dbReference>
<dbReference type="CDD" id="cd02696">
    <property type="entry name" value="MurNAc-LAA"/>
    <property type="match status" value="1"/>
</dbReference>
<dbReference type="PANTHER" id="PTHR30404">
    <property type="entry name" value="N-ACETYLMURAMOYL-L-ALANINE AMIDASE"/>
    <property type="match status" value="1"/>
</dbReference>
<sequence length="306" mass="34685">MSKYLVLGDGGHAEKVAGKCAPDKSLYEWKFNQEVDTKMEKRCKDHGIDYYQTNPSPTGKDEMGLSKRAELANAHWKKLGKPKALLMSYHANAYYFEDENGKKKVEFNSVRGTETFVGSNASTNSKNAAKYIQDEIVKTMRSLDKEAKDRKVKIEDWTVIYKAQMPSILIEYGFYTNKADIKILKNNVDDLVEATMKGVCKYFGITYKAPKKESKPNTNASTSASKETTYYRVVTNSYLDRKNAEKEVSELKKLGISAFLDAFKKDGKTYLRVIAGSYTNRKNADAQLTSLKKEGYNPFIAVYTKK</sequence>
<evidence type="ECO:0000313" key="3">
    <source>
        <dbReference type="EMBL" id="MBC5998297.1"/>
    </source>
</evidence>
<evidence type="ECO:0000256" key="1">
    <source>
        <dbReference type="ARBA" id="ARBA00022801"/>
    </source>
</evidence>
<proteinExistence type="predicted"/>
<dbReference type="Pfam" id="PF01520">
    <property type="entry name" value="Amidase_3"/>
    <property type="match status" value="1"/>
</dbReference>
<dbReference type="SUPFAM" id="SSF53187">
    <property type="entry name" value="Zn-dependent exopeptidases"/>
    <property type="match status" value="1"/>
</dbReference>
<evidence type="ECO:0000259" key="2">
    <source>
        <dbReference type="PROSITE" id="PS51724"/>
    </source>
</evidence>
<keyword evidence="1" id="KW-0378">Hydrolase</keyword>
<dbReference type="PROSITE" id="PS51724">
    <property type="entry name" value="SPOR"/>
    <property type="match status" value="1"/>
</dbReference>
<accession>A0ABR7JTQ7</accession>
<protein>
    <submittedName>
        <fullName evidence="3">N-acetylmuramoyl-L-alanine amidase</fullName>
    </submittedName>
</protein>
<keyword evidence="4" id="KW-1185">Reference proteome</keyword>
<dbReference type="SMART" id="SM00646">
    <property type="entry name" value="Ami_3"/>
    <property type="match status" value="1"/>
</dbReference>
<dbReference type="Gene3D" id="3.30.70.1070">
    <property type="entry name" value="Sporulation related repeat"/>
    <property type="match status" value="1"/>
</dbReference>
<dbReference type="SUPFAM" id="SSF110997">
    <property type="entry name" value="Sporulation related repeat"/>
    <property type="match status" value="1"/>
</dbReference>
<dbReference type="Pfam" id="PF05036">
    <property type="entry name" value="SPOR"/>
    <property type="match status" value="1"/>
</dbReference>
<organism evidence="3 4">
    <name type="scientific">Romboutsia faecis</name>
    <dbReference type="NCBI Taxonomy" id="2764597"/>
    <lineage>
        <taxon>Bacteria</taxon>
        <taxon>Bacillati</taxon>
        <taxon>Bacillota</taxon>
        <taxon>Clostridia</taxon>
        <taxon>Peptostreptococcales</taxon>
        <taxon>Peptostreptococcaceae</taxon>
        <taxon>Romboutsia</taxon>
    </lineage>
</organism>
<dbReference type="PANTHER" id="PTHR30404:SF0">
    <property type="entry name" value="N-ACETYLMURAMOYL-L-ALANINE AMIDASE AMIC"/>
    <property type="match status" value="1"/>
</dbReference>
<dbReference type="RefSeq" id="WP_187127991.1">
    <property type="nucleotide sequence ID" value="NZ_JACRWE010000014.1"/>
</dbReference>
<dbReference type="Gene3D" id="3.40.630.40">
    <property type="entry name" value="Zn-dependent exopeptidases"/>
    <property type="match status" value="1"/>
</dbReference>
<dbReference type="InterPro" id="IPR007730">
    <property type="entry name" value="SPOR-like_dom"/>
</dbReference>
<reference evidence="3 4" key="1">
    <citation type="submission" date="2020-08" db="EMBL/GenBank/DDBJ databases">
        <authorList>
            <person name="Liu C."/>
            <person name="Sun Q."/>
        </authorList>
    </citation>
    <scope>NUCLEOTIDE SEQUENCE [LARGE SCALE GENOMIC DNA]</scope>
    <source>
        <strain evidence="3 4">NSJ-18</strain>
    </source>
</reference>
<dbReference type="Proteomes" id="UP000609849">
    <property type="component" value="Unassembled WGS sequence"/>
</dbReference>
<dbReference type="InterPro" id="IPR002508">
    <property type="entry name" value="MurNAc-LAA_cat"/>
</dbReference>
<gene>
    <name evidence="3" type="ORF">H8923_16225</name>
</gene>
<name>A0ABR7JTQ7_9FIRM</name>
<comment type="caution">
    <text evidence="3">The sequence shown here is derived from an EMBL/GenBank/DDBJ whole genome shotgun (WGS) entry which is preliminary data.</text>
</comment>
<dbReference type="InterPro" id="IPR036680">
    <property type="entry name" value="SPOR-like_sf"/>
</dbReference>
<feature type="domain" description="SPOR" evidence="2">
    <location>
        <begin position="225"/>
        <end position="303"/>
    </location>
</feature>